<reference evidence="2" key="1">
    <citation type="journal article" date="2021" name="Proc. Natl. Acad. Sci. U.S.A.">
        <title>A Catalog of Tens of Thousands of Viruses from Human Metagenomes Reveals Hidden Associations with Chronic Diseases.</title>
        <authorList>
            <person name="Tisza M.J."/>
            <person name="Buck C.B."/>
        </authorList>
    </citation>
    <scope>NUCLEOTIDE SEQUENCE</scope>
    <source>
        <strain evidence="2">CtEkS11</strain>
    </source>
</reference>
<organism evidence="2">
    <name type="scientific">Siphoviridae sp. ctEkS11</name>
    <dbReference type="NCBI Taxonomy" id="2827272"/>
    <lineage>
        <taxon>Viruses</taxon>
        <taxon>Duplodnaviria</taxon>
        <taxon>Heunggongvirae</taxon>
        <taxon>Uroviricota</taxon>
        <taxon>Caudoviricetes</taxon>
    </lineage>
</organism>
<dbReference type="Pfam" id="PF00149">
    <property type="entry name" value="Metallophos"/>
    <property type="match status" value="1"/>
</dbReference>
<name>A0A8S5R506_9CAUD</name>
<accession>A0A8S5R506</accession>
<protein>
    <submittedName>
        <fullName evidence="2">Protein phosphatase 2, regulatory subunit repeat, HYDROLASE-HYDROLASE INHIBITOR COMPLEX.8A</fullName>
    </submittedName>
</protein>
<evidence type="ECO:0000313" key="2">
    <source>
        <dbReference type="EMBL" id="DAE26077.1"/>
    </source>
</evidence>
<dbReference type="Gene3D" id="3.60.21.10">
    <property type="match status" value="1"/>
</dbReference>
<proteinExistence type="predicted"/>
<dbReference type="EMBL" id="BK015807">
    <property type="protein sequence ID" value="DAE26077.1"/>
    <property type="molecule type" value="Genomic_DNA"/>
</dbReference>
<dbReference type="GO" id="GO:0016787">
    <property type="term" value="F:hydrolase activity"/>
    <property type="evidence" value="ECO:0007669"/>
    <property type="project" value="InterPro"/>
</dbReference>
<dbReference type="InterPro" id="IPR029052">
    <property type="entry name" value="Metallo-depent_PP-like"/>
</dbReference>
<sequence>MDIIIDLHRLENETDFEWKLRCCLAKKRKETDMDWIEIRDMLGLNITPDQLRKQAVGYEEYDNYIHNCEGASERILCVSDVHIPFNLPIDIFTSYKGIVDTLIVNGDLLDCFSCSAFPKKFKVNLDEELVLGRQYIIDLINLTTPKKVMFVMGNHEYRMQRYCSDRLSNELLGIIPTDPLGMIVDDGFKVNDERNKTQTQYSSIREVFEDSNIEIVYDKEWWIKEGNVIFCHPLNYSSGMLKTTEKAVNYFLRVDRTFTGIVMAHTHKVGSFTQGGIKMYEQGCVCDLDKLDYNNGKLIIPNQNGFMYLALDSNGDIIDSKTRIITNLMTK</sequence>
<feature type="domain" description="Calcineurin-like phosphoesterase" evidence="1">
    <location>
        <begin position="74"/>
        <end position="268"/>
    </location>
</feature>
<dbReference type="InterPro" id="IPR004843">
    <property type="entry name" value="Calcineurin-like_PHP"/>
</dbReference>
<evidence type="ECO:0000259" key="1">
    <source>
        <dbReference type="Pfam" id="PF00149"/>
    </source>
</evidence>
<dbReference type="SUPFAM" id="SSF56300">
    <property type="entry name" value="Metallo-dependent phosphatases"/>
    <property type="match status" value="1"/>
</dbReference>
<dbReference type="CDD" id="cd00838">
    <property type="entry name" value="MPP_superfamily"/>
    <property type="match status" value="1"/>
</dbReference>